<name>A0AAE0ZRV1_9GAST</name>
<accession>A0AAE0ZRV1</accession>
<evidence type="ECO:0000313" key="2">
    <source>
        <dbReference type="Proteomes" id="UP001283361"/>
    </source>
</evidence>
<dbReference type="Proteomes" id="UP001283361">
    <property type="component" value="Unassembled WGS sequence"/>
</dbReference>
<evidence type="ECO:0000313" key="1">
    <source>
        <dbReference type="EMBL" id="KAK3774429.1"/>
    </source>
</evidence>
<proteinExistence type="predicted"/>
<dbReference type="EMBL" id="JAWDGP010003415">
    <property type="protein sequence ID" value="KAK3774429.1"/>
    <property type="molecule type" value="Genomic_DNA"/>
</dbReference>
<organism evidence="1 2">
    <name type="scientific">Elysia crispata</name>
    <name type="common">lettuce slug</name>
    <dbReference type="NCBI Taxonomy" id="231223"/>
    <lineage>
        <taxon>Eukaryota</taxon>
        <taxon>Metazoa</taxon>
        <taxon>Spiralia</taxon>
        <taxon>Lophotrochozoa</taxon>
        <taxon>Mollusca</taxon>
        <taxon>Gastropoda</taxon>
        <taxon>Heterobranchia</taxon>
        <taxon>Euthyneura</taxon>
        <taxon>Panpulmonata</taxon>
        <taxon>Sacoglossa</taxon>
        <taxon>Placobranchoidea</taxon>
        <taxon>Plakobranchidae</taxon>
        <taxon>Elysia</taxon>
    </lineage>
</organism>
<reference evidence="1" key="1">
    <citation type="journal article" date="2023" name="G3 (Bethesda)">
        <title>A reference genome for the long-term kleptoplast-retaining sea slug Elysia crispata morphotype clarki.</title>
        <authorList>
            <person name="Eastman K.E."/>
            <person name="Pendleton A.L."/>
            <person name="Shaikh M.A."/>
            <person name="Suttiyut T."/>
            <person name="Ogas R."/>
            <person name="Tomko P."/>
            <person name="Gavelis G."/>
            <person name="Widhalm J.R."/>
            <person name="Wisecaver J.H."/>
        </authorList>
    </citation>
    <scope>NUCLEOTIDE SEQUENCE</scope>
    <source>
        <strain evidence="1">ECLA1</strain>
    </source>
</reference>
<comment type="caution">
    <text evidence="1">The sequence shown here is derived from an EMBL/GenBank/DDBJ whole genome shotgun (WGS) entry which is preliminary data.</text>
</comment>
<gene>
    <name evidence="1" type="ORF">RRG08_055574</name>
</gene>
<keyword evidence="2" id="KW-1185">Reference proteome</keyword>
<dbReference type="AlphaFoldDB" id="A0AAE0ZRV1"/>
<protein>
    <submittedName>
        <fullName evidence="1">Uncharacterized protein</fullName>
    </submittedName>
</protein>
<sequence>MPIGNSCVGLSSIVILREFHRDSELLPRQGLRARWPNVFATQSCFRPSAASATVSAGCDFSTIAERGSEYLAC</sequence>